<comment type="domain">
    <text evidence="5">The QLQ domain and WRC domain may be involved in protein-protein interaction and DNA-binding, respectively.</text>
</comment>
<evidence type="ECO:0000259" key="7">
    <source>
        <dbReference type="PROSITE" id="PS51666"/>
    </source>
</evidence>
<feature type="domain" description="WRC" evidence="8">
    <location>
        <begin position="196"/>
        <end position="240"/>
    </location>
</feature>
<dbReference type="InterPro" id="IPR014978">
    <property type="entry name" value="Gln-Leu-Gln_QLQ"/>
</dbReference>
<organism evidence="9 10">
    <name type="scientific">Populus euphratica</name>
    <name type="common">Euphrates poplar</name>
    <dbReference type="NCBI Taxonomy" id="75702"/>
    <lineage>
        <taxon>Eukaryota</taxon>
        <taxon>Viridiplantae</taxon>
        <taxon>Streptophyta</taxon>
        <taxon>Embryophyta</taxon>
        <taxon>Tracheophyta</taxon>
        <taxon>Spermatophyta</taxon>
        <taxon>Magnoliopsida</taxon>
        <taxon>eudicotyledons</taxon>
        <taxon>Gunneridae</taxon>
        <taxon>Pentapetalae</taxon>
        <taxon>rosids</taxon>
        <taxon>fabids</taxon>
        <taxon>Malpighiales</taxon>
        <taxon>Salicaceae</taxon>
        <taxon>Saliceae</taxon>
        <taxon>Populus</taxon>
    </lineage>
</organism>
<feature type="compositionally biased region" description="Basic and acidic residues" evidence="6">
    <location>
        <begin position="236"/>
        <end position="246"/>
    </location>
</feature>
<gene>
    <name evidence="10" type="primary">LOC105127247</name>
</gene>
<dbReference type="GO" id="GO:0005634">
    <property type="term" value="C:nucleus"/>
    <property type="evidence" value="ECO:0007669"/>
    <property type="project" value="UniProtKB-SubCell"/>
</dbReference>
<dbReference type="InterPro" id="IPR031137">
    <property type="entry name" value="GRF"/>
</dbReference>
<accession>A0AAJ6XPR5</accession>
<feature type="region of interest" description="Disordered" evidence="6">
    <location>
        <begin position="221"/>
        <end position="256"/>
    </location>
</feature>
<evidence type="ECO:0000256" key="5">
    <source>
        <dbReference type="RuleBase" id="RU367127"/>
    </source>
</evidence>
<evidence type="ECO:0000313" key="9">
    <source>
        <dbReference type="Proteomes" id="UP000694918"/>
    </source>
</evidence>
<evidence type="ECO:0000313" key="10">
    <source>
        <dbReference type="RefSeq" id="XP_011026768.1"/>
    </source>
</evidence>
<keyword evidence="5" id="KW-0804">Transcription</keyword>
<dbReference type="Pfam" id="PF08879">
    <property type="entry name" value="WRC"/>
    <property type="match status" value="1"/>
</dbReference>
<evidence type="ECO:0000256" key="3">
    <source>
        <dbReference type="ARBA" id="ARBA00023242"/>
    </source>
</evidence>
<dbReference type="RefSeq" id="XP_011026768.1">
    <property type="nucleotide sequence ID" value="XM_011028466.1"/>
</dbReference>
<sequence>MRSSWSRTSSGFRDDVGLGLRMQDNLESCSGSGKRSVTAMSCDHEPAAHELSSSSCRGGGGGSGPLFYSTSNDVTCLGDINDVVASVSASGTGTPDAIAESKSLQYPYFTSDSSLFTFNSSVEMTPSVNEKVLFTAAQWQELERQTTIYKYMMASVPVPPELLIPITKNQSNVLPPQSNMLTGSLELGIPSLNSSDPEPWRCKRTDGKKWRCSRDVAPDQKYCERHSHKSRPRSRKPVELHAHDSPRTLTNNNTNTNITNNNYSTNPHLFNQKPYFPSHLFMFSSAMASSASSYDQPRSLEWLLKGEILPVASNYSQEWQHLKRDSIKGNCKVYNFYREEQPLCSNTHRGGYSLQAQRLNDYCSVLSSPTSTTSERALSPSLTQEQETRHFIDAWSTNSGRDDIGGIGKKSYVSSSEKLVLPHSALTLSMSSGTGSETNNEGNGCAQLSSFGIMGSSDRDHQRASGLRPHWMMSHGGSWMVSPPGGPLAEALCLGISSNAKTASNLPSPCSSSCGPNVNKNQPL</sequence>
<dbReference type="PANTHER" id="PTHR31602:SF3">
    <property type="entry name" value="GROWTH-REGULATING FACTOR 8"/>
    <property type="match status" value="1"/>
</dbReference>
<dbReference type="AlphaFoldDB" id="A0AAJ6XPR5"/>
<protein>
    <recommendedName>
        <fullName evidence="5">Growth-regulating factor</fullName>
    </recommendedName>
</protein>
<dbReference type="GO" id="GO:0005524">
    <property type="term" value="F:ATP binding"/>
    <property type="evidence" value="ECO:0007669"/>
    <property type="project" value="UniProtKB-UniRule"/>
</dbReference>
<comment type="similarity">
    <text evidence="2 5">Belongs to the GRF family.</text>
</comment>
<keyword evidence="3 4" id="KW-0539">Nucleus</keyword>
<keyword evidence="9" id="KW-1185">Reference proteome</keyword>
<feature type="domain" description="QLQ" evidence="7">
    <location>
        <begin position="133"/>
        <end position="168"/>
    </location>
</feature>
<comment type="function">
    <text evidence="5">Transcription activator.</text>
</comment>
<evidence type="ECO:0000256" key="4">
    <source>
        <dbReference type="PROSITE-ProRule" id="PRU01002"/>
    </source>
</evidence>
<dbReference type="GO" id="GO:0006355">
    <property type="term" value="P:regulation of DNA-templated transcription"/>
    <property type="evidence" value="ECO:0007669"/>
    <property type="project" value="InterPro"/>
</dbReference>
<dbReference type="InterPro" id="IPR014977">
    <property type="entry name" value="WRC_dom"/>
</dbReference>
<proteinExistence type="inferred from homology"/>
<comment type="subcellular location">
    <subcellularLocation>
        <location evidence="1 4 5">Nucleus</location>
    </subcellularLocation>
</comment>
<dbReference type="GO" id="GO:0099402">
    <property type="term" value="P:plant organ development"/>
    <property type="evidence" value="ECO:0007669"/>
    <property type="project" value="UniProtKB-ARBA"/>
</dbReference>
<dbReference type="GO" id="GO:0006351">
    <property type="term" value="P:DNA-templated transcription"/>
    <property type="evidence" value="ECO:0007669"/>
    <property type="project" value="UniProtKB-UniRule"/>
</dbReference>
<feature type="short sequence motif" description="Bipartite nuclear localization signal" evidence="4">
    <location>
        <begin position="229"/>
        <end position="236"/>
    </location>
</feature>
<keyword evidence="5" id="KW-0805">Transcription regulation</keyword>
<dbReference type="PROSITE" id="PS51667">
    <property type="entry name" value="WRC"/>
    <property type="match status" value="1"/>
</dbReference>
<evidence type="ECO:0000256" key="6">
    <source>
        <dbReference type="SAM" id="MobiDB-lite"/>
    </source>
</evidence>
<reference evidence="10" key="1">
    <citation type="submission" date="2025-08" db="UniProtKB">
        <authorList>
            <consortium name="RefSeq"/>
        </authorList>
    </citation>
    <scope>IDENTIFICATION</scope>
</reference>
<dbReference type="PROSITE" id="PS51666">
    <property type="entry name" value="QLQ"/>
    <property type="match status" value="1"/>
</dbReference>
<dbReference type="GeneID" id="105127247"/>
<keyword evidence="5" id="KW-0010">Activator</keyword>
<evidence type="ECO:0000256" key="1">
    <source>
        <dbReference type="ARBA" id="ARBA00004123"/>
    </source>
</evidence>
<name>A0AAJ6XPR5_POPEU</name>
<dbReference type="Pfam" id="PF08880">
    <property type="entry name" value="QLQ"/>
    <property type="match status" value="1"/>
</dbReference>
<dbReference type="PANTHER" id="PTHR31602">
    <property type="entry name" value="GROWTH-REGULATING FACTOR 5"/>
    <property type="match status" value="1"/>
</dbReference>
<evidence type="ECO:0000259" key="8">
    <source>
        <dbReference type="PROSITE" id="PS51667"/>
    </source>
</evidence>
<dbReference type="KEGG" id="peu:105127247"/>
<dbReference type="Proteomes" id="UP000694918">
    <property type="component" value="Unplaced"/>
</dbReference>
<feature type="short sequence motif" description="Bipartite nuclear localization signal" evidence="4">
    <location>
        <begin position="201"/>
        <end position="211"/>
    </location>
</feature>
<dbReference type="SMART" id="SM00951">
    <property type="entry name" value="QLQ"/>
    <property type="match status" value="1"/>
</dbReference>
<feature type="compositionally biased region" description="Basic residues" evidence="6">
    <location>
        <begin position="226"/>
        <end position="235"/>
    </location>
</feature>
<evidence type="ECO:0000256" key="2">
    <source>
        <dbReference type="ARBA" id="ARBA00008122"/>
    </source>
</evidence>